<evidence type="ECO:0000256" key="24">
    <source>
        <dbReference type="ARBA" id="ARBA00076380"/>
    </source>
</evidence>
<feature type="compositionally biased region" description="Polar residues" evidence="25">
    <location>
        <begin position="983"/>
        <end position="992"/>
    </location>
</feature>
<comment type="subcellular location">
    <subcellularLocation>
        <location evidence="2">Cell junction</location>
        <location evidence="2">Focal adhesion</location>
    </subcellularLocation>
    <subcellularLocation>
        <location evidence="3">Cytoplasm</location>
        <location evidence="3">Perinuclear region</location>
    </subcellularLocation>
    <subcellularLocation>
        <location evidence="1">Cytoplasmic vesicle</location>
        <location evidence="1">Clathrin-coated vesicle</location>
    </subcellularLocation>
    <subcellularLocation>
        <location evidence="4">Golgi apparatus</location>
        <location evidence="4">trans-Golgi network</location>
    </subcellularLocation>
</comment>
<dbReference type="KEGG" id="spu:762929"/>
<feature type="domain" description="C2 tensin-type" evidence="30">
    <location>
        <begin position="557"/>
        <end position="694"/>
    </location>
</feature>
<keyword evidence="32" id="KW-1185">Reference proteome</keyword>
<evidence type="ECO:0000256" key="1">
    <source>
        <dbReference type="ARBA" id="ARBA00004132"/>
    </source>
</evidence>
<dbReference type="SUPFAM" id="SSF52799">
    <property type="entry name" value="(Phosphotyrosine protein) phosphatases II"/>
    <property type="match status" value="1"/>
</dbReference>
<reference evidence="31" key="2">
    <citation type="submission" date="2021-01" db="UniProtKB">
        <authorList>
            <consortium name="EnsemblMetazoa"/>
        </authorList>
    </citation>
    <scope>IDENTIFICATION</scope>
</reference>
<dbReference type="GO" id="GO:0004674">
    <property type="term" value="F:protein serine/threonine kinase activity"/>
    <property type="evidence" value="ECO:0000318"/>
    <property type="project" value="GO_Central"/>
</dbReference>
<dbReference type="PROSITE" id="PS50056">
    <property type="entry name" value="TYR_PHOSPHATASE_2"/>
    <property type="match status" value="1"/>
</dbReference>
<evidence type="ECO:0000256" key="11">
    <source>
        <dbReference type="ARBA" id="ARBA00022679"/>
    </source>
</evidence>
<evidence type="ECO:0000256" key="5">
    <source>
        <dbReference type="ARBA" id="ARBA00005490"/>
    </source>
</evidence>
<evidence type="ECO:0000256" key="6">
    <source>
        <dbReference type="ARBA" id="ARBA00012513"/>
    </source>
</evidence>
<dbReference type="InterPro" id="IPR000719">
    <property type="entry name" value="Prot_kinase_dom"/>
</dbReference>
<dbReference type="GO" id="GO:0005524">
    <property type="term" value="F:ATP binding"/>
    <property type="evidence" value="ECO:0007669"/>
    <property type="project" value="UniProtKB-KW"/>
</dbReference>
<evidence type="ECO:0000256" key="4">
    <source>
        <dbReference type="ARBA" id="ARBA00004601"/>
    </source>
</evidence>
<keyword evidence="14" id="KW-0067">ATP-binding</keyword>
<evidence type="ECO:0000256" key="15">
    <source>
        <dbReference type="ARBA" id="ARBA00022949"/>
    </source>
</evidence>
<evidence type="ECO:0000256" key="19">
    <source>
        <dbReference type="ARBA" id="ARBA00023329"/>
    </source>
</evidence>
<dbReference type="InterPro" id="IPR001623">
    <property type="entry name" value="DnaJ_domain"/>
</dbReference>
<dbReference type="Pfam" id="PF10409">
    <property type="entry name" value="PTEN_C2"/>
    <property type="match status" value="1"/>
</dbReference>
<dbReference type="Gene3D" id="1.10.510.10">
    <property type="entry name" value="Transferase(Phosphotransferase) domain 1"/>
    <property type="match status" value="1"/>
</dbReference>
<feature type="compositionally biased region" description="Polar residues" evidence="25">
    <location>
        <begin position="931"/>
        <end position="946"/>
    </location>
</feature>
<feature type="domain" description="Phosphatase tensin-type" evidence="29">
    <location>
        <begin position="383"/>
        <end position="550"/>
    </location>
</feature>
<keyword evidence="8" id="KW-0963">Cytoplasm</keyword>
<dbReference type="PROSITE" id="PS51182">
    <property type="entry name" value="C2_TENSIN"/>
    <property type="match status" value="1"/>
</dbReference>
<evidence type="ECO:0000256" key="16">
    <source>
        <dbReference type="ARBA" id="ARBA00022990"/>
    </source>
</evidence>
<keyword evidence="17" id="KW-0333">Golgi apparatus</keyword>
<feature type="compositionally biased region" description="Basic and acidic residues" evidence="25">
    <location>
        <begin position="739"/>
        <end position="750"/>
    </location>
</feature>
<evidence type="ECO:0000256" key="14">
    <source>
        <dbReference type="ARBA" id="ARBA00022840"/>
    </source>
</evidence>
<dbReference type="GO" id="GO:0045747">
    <property type="term" value="P:positive regulation of Notch signaling pathway"/>
    <property type="evidence" value="ECO:0000318"/>
    <property type="project" value="GO_Central"/>
</dbReference>
<evidence type="ECO:0000256" key="10">
    <source>
        <dbReference type="ARBA" id="ARBA00022553"/>
    </source>
</evidence>
<accession>A0A7M7NAV5</accession>
<evidence type="ECO:0000256" key="8">
    <source>
        <dbReference type="ARBA" id="ARBA00022490"/>
    </source>
</evidence>
<dbReference type="InterPro" id="IPR000387">
    <property type="entry name" value="Tyr_Pase_dom"/>
</dbReference>
<evidence type="ECO:0000256" key="12">
    <source>
        <dbReference type="ARBA" id="ARBA00022741"/>
    </source>
</evidence>
<dbReference type="SUPFAM" id="SSF49562">
    <property type="entry name" value="C2 domain (Calcium/lipid-binding domain, CaLB)"/>
    <property type="match status" value="1"/>
</dbReference>
<dbReference type="Gene3D" id="3.90.190.10">
    <property type="entry name" value="Protein tyrosine phosphatase superfamily"/>
    <property type="match status" value="1"/>
</dbReference>
<evidence type="ECO:0000259" key="30">
    <source>
        <dbReference type="PROSITE" id="PS51182"/>
    </source>
</evidence>
<dbReference type="RefSeq" id="XP_030833974.1">
    <property type="nucleotide sequence ID" value="XM_030978114.1"/>
</dbReference>
<evidence type="ECO:0000256" key="7">
    <source>
        <dbReference type="ARBA" id="ARBA00022481"/>
    </source>
</evidence>
<dbReference type="InterPro" id="IPR011009">
    <property type="entry name" value="Kinase-like_dom_sf"/>
</dbReference>
<feature type="compositionally biased region" description="Polar residues" evidence="25">
    <location>
        <begin position="882"/>
        <end position="893"/>
    </location>
</feature>
<dbReference type="Gene3D" id="2.60.40.1110">
    <property type="match status" value="1"/>
</dbReference>
<dbReference type="PROSITE" id="PS50011">
    <property type="entry name" value="PROTEIN_KINASE_DOM"/>
    <property type="match status" value="1"/>
</dbReference>
<dbReference type="InterPro" id="IPR014020">
    <property type="entry name" value="Tensin_C2-dom"/>
</dbReference>
<feature type="region of interest" description="Disordered" evidence="25">
    <location>
        <begin position="328"/>
        <end position="350"/>
    </location>
</feature>
<evidence type="ECO:0000259" key="26">
    <source>
        <dbReference type="PROSITE" id="PS50011"/>
    </source>
</evidence>
<reference evidence="32" key="1">
    <citation type="submission" date="2015-02" db="EMBL/GenBank/DDBJ databases">
        <title>Genome sequencing for Strongylocentrotus purpuratus.</title>
        <authorList>
            <person name="Murali S."/>
            <person name="Liu Y."/>
            <person name="Vee V."/>
            <person name="English A."/>
            <person name="Wang M."/>
            <person name="Skinner E."/>
            <person name="Han Y."/>
            <person name="Muzny D.M."/>
            <person name="Worley K.C."/>
            <person name="Gibbs R.A."/>
        </authorList>
    </citation>
    <scope>NUCLEOTIDE SEQUENCE</scope>
</reference>
<feature type="compositionally biased region" description="Polar residues" evidence="25">
    <location>
        <begin position="956"/>
        <end position="966"/>
    </location>
</feature>
<evidence type="ECO:0000313" key="32">
    <source>
        <dbReference type="Proteomes" id="UP000007110"/>
    </source>
</evidence>
<dbReference type="GO" id="GO:0030136">
    <property type="term" value="C:clathrin-coated vesicle"/>
    <property type="evidence" value="ECO:0007669"/>
    <property type="project" value="UniProtKB-SubCell"/>
</dbReference>
<dbReference type="GO" id="GO:0005925">
    <property type="term" value="C:focal adhesion"/>
    <property type="evidence" value="ECO:0007669"/>
    <property type="project" value="UniProtKB-SubCell"/>
</dbReference>
<dbReference type="InterPro" id="IPR036869">
    <property type="entry name" value="J_dom_sf"/>
</dbReference>
<feature type="compositionally biased region" description="Low complexity" evidence="25">
    <location>
        <begin position="1047"/>
        <end position="1066"/>
    </location>
</feature>
<keyword evidence="11" id="KW-0808">Transferase</keyword>
<dbReference type="FunFam" id="3.90.190.10:FF:000008">
    <property type="entry name" value="putative tyrosine-protein phosphatase auxilin isoform X2"/>
    <property type="match status" value="1"/>
</dbReference>
<evidence type="ECO:0000256" key="18">
    <source>
        <dbReference type="ARBA" id="ARBA00023306"/>
    </source>
</evidence>
<feature type="domain" description="Protein kinase" evidence="26">
    <location>
        <begin position="34"/>
        <end position="310"/>
    </location>
</feature>
<proteinExistence type="inferred from homology"/>
<evidence type="ECO:0000256" key="2">
    <source>
        <dbReference type="ARBA" id="ARBA00004246"/>
    </source>
</evidence>
<dbReference type="PANTHER" id="PTHR22967:SF105">
    <property type="entry name" value="CYCLIN-G-ASSOCIATED KINASE"/>
    <property type="match status" value="1"/>
</dbReference>
<evidence type="ECO:0000256" key="25">
    <source>
        <dbReference type="SAM" id="MobiDB-lite"/>
    </source>
</evidence>
<dbReference type="OMA" id="HYKNTNL"/>
<dbReference type="SUPFAM" id="SSF46565">
    <property type="entry name" value="Chaperone J-domain"/>
    <property type="match status" value="1"/>
</dbReference>
<organism evidence="31 32">
    <name type="scientific">Strongylocentrotus purpuratus</name>
    <name type="common">Purple sea urchin</name>
    <dbReference type="NCBI Taxonomy" id="7668"/>
    <lineage>
        <taxon>Eukaryota</taxon>
        <taxon>Metazoa</taxon>
        <taxon>Echinodermata</taxon>
        <taxon>Eleutherozoa</taxon>
        <taxon>Echinozoa</taxon>
        <taxon>Echinoidea</taxon>
        <taxon>Euechinoidea</taxon>
        <taxon>Echinacea</taxon>
        <taxon>Camarodonta</taxon>
        <taxon>Echinidea</taxon>
        <taxon>Strongylocentrotidae</taxon>
        <taxon>Strongylocentrotus</taxon>
    </lineage>
</organism>
<keyword evidence="16" id="KW-0007">Acetylation</keyword>
<dbReference type="GO" id="GO:2000369">
    <property type="term" value="P:regulation of clathrin-dependent endocytosis"/>
    <property type="evidence" value="ECO:0000318"/>
    <property type="project" value="GO_Central"/>
</dbReference>
<evidence type="ECO:0000256" key="23">
    <source>
        <dbReference type="ARBA" id="ARBA00068393"/>
    </source>
</evidence>
<dbReference type="SMART" id="SM00220">
    <property type="entry name" value="S_TKc"/>
    <property type="match status" value="1"/>
</dbReference>
<dbReference type="SUPFAM" id="SSF56112">
    <property type="entry name" value="Protein kinase-like (PK-like)"/>
    <property type="match status" value="1"/>
</dbReference>
<evidence type="ECO:0000256" key="9">
    <source>
        <dbReference type="ARBA" id="ARBA00022527"/>
    </source>
</evidence>
<feature type="compositionally biased region" description="Low complexity" evidence="25">
    <location>
        <begin position="836"/>
        <end position="849"/>
    </location>
</feature>
<dbReference type="Proteomes" id="UP000007110">
    <property type="component" value="Unassembled WGS sequence"/>
</dbReference>
<dbReference type="GO" id="GO:0048471">
    <property type="term" value="C:perinuclear region of cytoplasm"/>
    <property type="evidence" value="ECO:0007669"/>
    <property type="project" value="UniProtKB-SubCell"/>
</dbReference>
<dbReference type="FunFam" id="2.60.40.1110:FF:000001">
    <property type="entry name" value="cyclin-G-associated kinase isoform X2"/>
    <property type="match status" value="1"/>
</dbReference>
<feature type="compositionally biased region" description="Polar residues" evidence="25">
    <location>
        <begin position="1112"/>
        <end position="1132"/>
    </location>
</feature>
<dbReference type="InterPro" id="IPR008271">
    <property type="entry name" value="Ser/Thr_kinase_AS"/>
</dbReference>
<dbReference type="FunFam" id="1.10.287.110:FF:000002">
    <property type="entry name" value="putative tyrosine-protein phosphatase auxilin isoform X2"/>
    <property type="match status" value="1"/>
</dbReference>
<evidence type="ECO:0000256" key="17">
    <source>
        <dbReference type="ARBA" id="ARBA00023034"/>
    </source>
</evidence>
<evidence type="ECO:0000313" key="31">
    <source>
        <dbReference type="EnsemblMetazoa" id="XP_030833974"/>
    </source>
</evidence>
<dbReference type="GO" id="GO:0005737">
    <property type="term" value="C:cytoplasm"/>
    <property type="evidence" value="ECO:0000318"/>
    <property type="project" value="GO_Central"/>
</dbReference>
<comment type="catalytic activity">
    <reaction evidence="21">
        <text>L-seryl-[protein] + ATP = O-phospho-L-seryl-[protein] + ADP + H(+)</text>
        <dbReference type="Rhea" id="RHEA:17989"/>
        <dbReference type="Rhea" id="RHEA-COMP:9863"/>
        <dbReference type="Rhea" id="RHEA-COMP:11604"/>
        <dbReference type="ChEBI" id="CHEBI:15378"/>
        <dbReference type="ChEBI" id="CHEBI:29999"/>
        <dbReference type="ChEBI" id="CHEBI:30616"/>
        <dbReference type="ChEBI" id="CHEBI:83421"/>
        <dbReference type="ChEBI" id="CHEBI:456216"/>
        <dbReference type="EC" id="2.7.11.1"/>
    </reaction>
</comment>
<dbReference type="EnsemblMetazoa" id="XM_030978114">
    <property type="protein sequence ID" value="XP_030833974"/>
    <property type="gene ID" value="LOC762929"/>
</dbReference>
<feature type="compositionally biased region" description="Polar residues" evidence="25">
    <location>
        <begin position="1086"/>
        <end position="1101"/>
    </location>
</feature>
<dbReference type="SMART" id="SM01326">
    <property type="entry name" value="PTEN_C2"/>
    <property type="match status" value="1"/>
</dbReference>
<comment type="function">
    <text evidence="22">Associates with cyclin G and CDK5. Seems to act as an auxilin homolog that is involved in the uncoating of clathrin-coated vesicles by Hsc70 in non-neuronal cells. Expression oscillates slightly during the cell cycle, peaking at G1. May play a role in clathrin-mediated endocytosis and intracellular trafficking, and in the dynamics of clathrin assembly/disassembly.</text>
</comment>
<keyword evidence="15" id="KW-0965">Cell junction</keyword>
<name>A0A7M7NAV5_STRPU</name>
<dbReference type="PANTHER" id="PTHR22967">
    <property type="entry name" value="SERINE/THREONINE PROTEIN KINASE"/>
    <property type="match status" value="1"/>
</dbReference>
<keyword evidence="19" id="KW-0968">Cytoplasmic vesicle</keyword>
<feature type="compositionally biased region" description="Basic and acidic residues" evidence="25">
    <location>
        <begin position="800"/>
        <end position="812"/>
    </location>
</feature>
<dbReference type="InParanoid" id="A0A7M7NAV5"/>
<evidence type="ECO:0000256" key="3">
    <source>
        <dbReference type="ARBA" id="ARBA00004556"/>
    </source>
</evidence>
<dbReference type="InterPro" id="IPR035892">
    <property type="entry name" value="C2_domain_sf"/>
</dbReference>
<feature type="compositionally biased region" description="Polar residues" evidence="25">
    <location>
        <begin position="1070"/>
        <end position="1079"/>
    </location>
</feature>
<dbReference type="GeneID" id="762929"/>
<dbReference type="CDD" id="cd06257">
    <property type="entry name" value="DnaJ"/>
    <property type="match status" value="1"/>
</dbReference>
<dbReference type="Pfam" id="PF00069">
    <property type="entry name" value="Pkinase"/>
    <property type="match status" value="1"/>
</dbReference>
<dbReference type="GO" id="GO:0035612">
    <property type="term" value="F:AP-2 adaptor complex binding"/>
    <property type="evidence" value="ECO:0000318"/>
    <property type="project" value="GO_Central"/>
</dbReference>
<dbReference type="Gene3D" id="1.10.287.110">
    <property type="entry name" value="DnaJ domain"/>
    <property type="match status" value="1"/>
</dbReference>
<feature type="domain" description="Tyrosine specific protein phosphatases" evidence="27">
    <location>
        <begin position="489"/>
        <end position="540"/>
    </location>
</feature>
<feature type="region of interest" description="Disordered" evidence="25">
    <location>
        <begin position="737"/>
        <end position="1229"/>
    </location>
</feature>
<dbReference type="PROSITE" id="PS50076">
    <property type="entry name" value="DNAJ_2"/>
    <property type="match status" value="1"/>
</dbReference>
<feature type="compositionally biased region" description="Polar residues" evidence="25">
    <location>
        <begin position="825"/>
        <end position="835"/>
    </location>
</feature>
<evidence type="ECO:0000256" key="20">
    <source>
        <dbReference type="ARBA" id="ARBA00047899"/>
    </source>
</evidence>
<feature type="compositionally biased region" description="Low complexity" evidence="25">
    <location>
        <begin position="1172"/>
        <end position="1200"/>
    </location>
</feature>
<keyword evidence="12" id="KW-0547">Nucleotide-binding</keyword>
<dbReference type="FunFam" id="1.10.510.10:FF:000228">
    <property type="entry name" value="cyclin-G-associated kinase isoform X1"/>
    <property type="match status" value="1"/>
</dbReference>
<sequence length="1396" mass="154232">MTDLFRSAFGILGGPSDRGNEFVGQQVELGDTKLKVRRVIAEGGFAFVYVAQENSTGKEFALKRLLANDEEKSKEILQEIAILKRLSGHPSIVQFFSAASIGKGDTDHGQSEYLLLMELCPGGQLVDAINQRHMPLSCDDVLQTFYQACRGVQHMHKQTPPVTHRDIKLENFLIGSKKTLKLCDFGSATGKSYQPDSSWSSLKRSTLEDEFARHTTPMYRPPEILDLYENFPINHAMDVWALGCMLYTMCYRQHPFEDSAKLRIINANYTIPEDDEEYMILHDLIRAMLQVDPRNRPPLEVIVAQLQEIAAAREVTLKGPLRMLDSRASPVQHTASPAKRAPEREGAVPDSVDSAGNFLGMMKGAGGNLLRNLKDTSSRVAQTVASYTKSELDISYITSRIIVMSFPAEGLESTYKNGIDDVRSFLETRHSGHYHVFNLSQRTYRPAKFENRVSDCGFPAKRPPNLVLLYHVCRNMYLWMQRDPKNVCVIHCMDGKASSATIVSSFLTFCRLFSTVDVSLYMFSVKRGPPGITQSQKRYMEYISGMLSPTASIMPHQRVLLIKSLRLTPVPLYNKMRSGCRPFCEVFHDEERILSTSQEYERMRGFEVEDASAFIDLNIPVCGDVMVVVYHARSTFGGKVQGKVTGLKMFQFQFNTGFIEPGTKEISFNRYELDFFELDKFAEHFHASLDVVVSEKDRPSQKPPPWTTFETKRLTPKYCFSGQEEWDSVTAQFGQMDAKAQRRLEKERSEQQPSESKPTAPRQTTPPPKPAAPREAPAEAKKPFFQTLDWQEGGPPQTEGHVRLPTQEHETLIDDDDDSDDDDFNSFQAQRLSEMSQNSTVSQSQQSQGQGSGNDANFFQSDINETSQSSTNQEDLFADFSSAMSQSEQTTDLLNIGGESTPASQPAAEPDLMAPPPRDPTNFDLLVDSTAELNMGTSPAGNGQSKDTFDPFMQAKPSQPSAPKQTKAQEKPFDNVKFDPFASQPTSQQGTPKATPKQESKPSSAGAKNNLFDPFASFGQSSPSMSGTSSQSSPASASKPLFDPFGAQPRSTPSPTPASTSNLSAPQGGMTRQTHSSDNLLGDLGSFSQNGGPTLKQSNSGPDLMAGWNQGGPRSTPMQSGSNRTPQHSSTRPTPPPAKVDPFANFGNFSSPQSTAGGPMGGSPAMGGGGQPSPQRQRQSPGFGAGRQQPMMSSQAQSPSHRPFQPQSQTMPQKTATPPPPAQAAKPNYFAGGFASSSVIGGREERGKRDGGFMTSKAAKQADFSNLLSDQQKFQASAKSHETKTINDMKRKEIEATTDPNVLKVRDWTQGKENNIRALICSMHQVLWDGEDRWKPVGMHQLVEHNQVKKWYRKAVLSAHPDKQVGTPNEELAKLIFMELSDAWSAFEESGAQALF</sequence>
<keyword evidence="13" id="KW-0418">Kinase</keyword>
<dbReference type="PROSITE" id="PS51181">
    <property type="entry name" value="PPASE_TENSIN"/>
    <property type="match status" value="1"/>
</dbReference>
<keyword evidence="18" id="KW-0131">Cell cycle</keyword>
<dbReference type="InterPro" id="IPR029023">
    <property type="entry name" value="Tensin_phosphatase"/>
</dbReference>
<dbReference type="PROSITE" id="PS00108">
    <property type="entry name" value="PROTEIN_KINASE_ST"/>
    <property type="match status" value="1"/>
</dbReference>
<feature type="domain" description="J" evidence="28">
    <location>
        <begin position="1332"/>
        <end position="1396"/>
    </location>
</feature>
<evidence type="ECO:0000259" key="27">
    <source>
        <dbReference type="PROSITE" id="PS50056"/>
    </source>
</evidence>
<dbReference type="OrthoDB" id="1717591at2759"/>
<keyword evidence="10" id="KW-0597">Phosphoprotein</keyword>
<evidence type="ECO:0000256" key="13">
    <source>
        <dbReference type="ARBA" id="ARBA00022777"/>
    </source>
</evidence>
<feature type="compositionally biased region" description="Gly residues" evidence="25">
    <location>
        <begin position="1158"/>
        <end position="1171"/>
    </location>
</feature>
<keyword evidence="7" id="KW-0488">Methylation</keyword>
<comment type="catalytic activity">
    <reaction evidence="20">
        <text>L-threonyl-[protein] + ATP = O-phospho-L-threonyl-[protein] + ADP + H(+)</text>
        <dbReference type="Rhea" id="RHEA:46608"/>
        <dbReference type="Rhea" id="RHEA-COMP:11060"/>
        <dbReference type="Rhea" id="RHEA-COMP:11605"/>
        <dbReference type="ChEBI" id="CHEBI:15378"/>
        <dbReference type="ChEBI" id="CHEBI:30013"/>
        <dbReference type="ChEBI" id="CHEBI:30616"/>
        <dbReference type="ChEBI" id="CHEBI:61977"/>
        <dbReference type="ChEBI" id="CHEBI:456216"/>
        <dbReference type="EC" id="2.7.11.1"/>
    </reaction>
</comment>
<evidence type="ECO:0000256" key="22">
    <source>
        <dbReference type="ARBA" id="ARBA00054326"/>
    </source>
</evidence>
<dbReference type="GO" id="GO:0005794">
    <property type="term" value="C:Golgi apparatus"/>
    <property type="evidence" value="ECO:0007669"/>
    <property type="project" value="UniProtKB-SubCell"/>
</dbReference>
<evidence type="ECO:0000256" key="21">
    <source>
        <dbReference type="ARBA" id="ARBA00048679"/>
    </source>
</evidence>
<feature type="compositionally biased region" description="Polar residues" evidence="25">
    <location>
        <begin position="854"/>
        <end position="874"/>
    </location>
</feature>
<feature type="compositionally biased region" description="Low complexity" evidence="25">
    <location>
        <begin position="1015"/>
        <end position="1038"/>
    </location>
</feature>
<protein>
    <recommendedName>
        <fullName evidence="23">Cyclin-G-associated kinase</fullName>
        <ecNumber evidence="6">2.7.11.1</ecNumber>
    </recommendedName>
    <alternativeName>
        <fullName evidence="24">DnaJ homolog subfamily C member 26</fullName>
    </alternativeName>
</protein>
<feature type="compositionally biased region" description="Acidic residues" evidence="25">
    <location>
        <begin position="813"/>
        <end position="824"/>
    </location>
</feature>
<comment type="similarity">
    <text evidence="5">Belongs to the protein kinase superfamily. AGC Ser/Thr protein kinase family. PKC subfamily.</text>
</comment>
<dbReference type="InterPro" id="IPR029021">
    <property type="entry name" value="Prot-tyrosine_phosphatase-like"/>
</dbReference>
<dbReference type="EC" id="2.7.11.1" evidence="6"/>
<evidence type="ECO:0000259" key="28">
    <source>
        <dbReference type="PROSITE" id="PS50076"/>
    </source>
</evidence>
<feature type="compositionally biased region" description="Basic and acidic residues" evidence="25">
    <location>
        <begin position="967"/>
        <end position="977"/>
    </location>
</feature>
<evidence type="ECO:0000259" key="29">
    <source>
        <dbReference type="PROSITE" id="PS51181"/>
    </source>
</evidence>
<keyword evidence="9" id="KW-0723">Serine/threonine-protein kinase</keyword>